<organism evidence="13 14">
    <name type="scientific">Dendryphion nanum</name>
    <dbReference type="NCBI Taxonomy" id="256645"/>
    <lineage>
        <taxon>Eukaryota</taxon>
        <taxon>Fungi</taxon>
        <taxon>Dikarya</taxon>
        <taxon>Ascomycota</taxon>
        <taxon>Pezizomycotina</taxon>
        <taxon>Dothideomycetes</taxon>
        <taxon>Pleosporomycetidae</taxon>
        <taxon>Pleosporales</taxon>
        <taxon>Torulaceae</taxon>
        <taxon>Dendryphion</taxon>
    </lineage>
</organism>
<dbReference type="Gene3D" id="3.40.47.10">
    <property type="match status" value="1"/>
</dbReference>
<dbReference type="InterPro" id="IPR020807">
    <property type="entry name" value="PKS_DH"/>
</dbReference>
<feature type="domain" description="Ketosynthase family 3 (KS3)" evidence="11">
    <location>
        <begin position="12"/>
        <end position="441"/>
    </location>
</feature>
<feature type="domain" description="PKS/mFAS DH" evidence="12">
    <location>
        <begin position="947"/>
        <end position="1254"/>
    </location>
</feature>
<comment type="caution">
    <text evidence="13">The sequence shown here is derived from an EMBL/GenBank/DDBJ whole genome shotgun (WGS) entry which is preliminary data.</text>
</comment>
<dbReference type="InterPro" id="IPR016035">
    <property type="entry name" value="Acyl_Trfase/lysoPLipase"/>
</dbReference>
<dbReference type="PROSITE" id="PS50075">
    <property type="entry name" value="CARRIER"/>
    <property type="match status" value="1"/>
</dbReference>
<dbReference type="InterPro" id="IPR020841">
    <property type="entry name" value="PKS_Beta-ketoAc_synthase_dom"/>
</dbReference>
<dbReference type="InterPro" id="IPR036736">
    <property type="entry name" value="ACP-like_sf"/>
</dbReference>
<feature type="domain" description="Carrier" evidence="10">
    <location>
        <begin position="2490"/>
        <end position="2568"/>
    </location>
</feature>
<evidence type="ECO:0000259" key="11">
    <source>
        <dbReference type="PROSITE" id="PS52004"/>
    </source>
</evidence>
<dbReference type="InterPro" id="IPR013154">
    <property type="entry name" value="ADH-like_N"/>
</dbReference>
<dbReference type="InterPro" id="IPR020843">
    <property type="entry name" value="ER"/>
</dbReference>
<evidence type="ECO:0000256" key="4">
    <source>
        <dbReference type="ARBA" id="ARBA00022857"/>
    </source>
</evidence>
<keyword evidence="3" id="KW-0808">Transferase</keyword>
<dbReference type="InterPro" id="IPR057326">
    <property type="entry name" value="KR_dom"/>
</dbReference>
<dbReference type="GO" id="GO:0004312">
    <property type="term" value="F:fatty acid synthase activity"/>
    <property type="evidence" value="ECO:0007669"/>
    <property type="project" value="TreeGrafter"/>
</dbReference>
<dbReference type="SUPFAM" id="SSF55048">
    <property type="entry name" value="Probable ACP-binding domain of malonyl-CoA ACP transacylase"/>
    <property type="match status" value="1"/>
</dbReference>
<feature type="region of interest" description="N-terminal hotdog fold" evidence="8">
    <location>
        <begin position="947"/>
        <end position="1086"/>
    </location>
</feature>
<dbReference type="Pfam" id="PF08242">
    <property type="entry name" value="Methyltransf_12"/>
    <property type="match status" value="1"/>
</dbReference>
<dbReference type="InterPro" id="IPR016036">
    <property type="entry name" value="Malonyl_transacylase_ACP-bd"/>
</dbReference>
<dbReference type="GO" id="GO:0006633">
    <property type="term" value="P:fatty acid biosynthetic process"/>
    <property type="evidence" value="ECO:0007669"/>
    <property type="project" value="InterPro"/>
</dbReference>
<dbReference type="OrthoDB" id="329835at2759"/>
<dbReference type="Pfam" id="PF16197">
    <property type="entry name" value="KAsynt_C_assoc"/>
    <property type="match status" value="1"/>
</dbReference>
<dbReference type="SMART" id="SM00826">
    <property type="entry name" value="PKS_DH"/>
    <property type="match status" value="1"/>
</dbReference>
<dbReference type="SUPFAM" id="SSF50129">
    <property type="entry name" value="GroES-like"/>
    <property type="match status" value="1"/>
</dbReference>
<feature type="active site" description="Proton donor; for dehydratase activity" evidence="8">
    <location>
        <position position="1165"/>
    </location>
</feature>
<dbReference type="Pfam" id="PF21089">
    <property type="entry name" value="PKS_DH_N"/>
    <property type="match status" value="1"/>
</dbReference>
<evidence type="ECO:0000313" key="13">
    <source>
        <dbReference type="EMBL" id="KAH7115009.1"/>
    </source>
</evidence>
<dbReference type="SMART" id="SM00827">
    <property type="entry name" value="PKS_AT"/>
    <property type="match status" value="1"/>
</dbReference>
<dbReference type="InterPro" id="IPR049551">
    <property type="entry name" value="PKS_DH_C"/>
</dbReference>
<name>A0A9P9ICR9_9PLEO</name>
<dbReference type="Pfam" id="PF14765">
    <property type="entry name" value="PS-DH"/>
    <property type="match status" value="1"/>
</dbReference>
<accession>A0A9P9ICR9</accession>
<dbReference type="Pfam" id="PF00698">
    <property type="entry name" value="Acyl_transf_1"/>
    <property type="match status" value="1"/>
</dbReference>
<dbReference type="InterPro" id="IPR013968">
    <property type="entry name" value="PKS_KR"/>
</dbReference>
<dbReference type="SMART" id="SM00822">
    <property type="entry name" value="PKS_KR"/>
    <property type="match status" value="1"/>
</dbReference>
<dbReference type="Gene3D" id="3.90.180.10">
    <property type="entry name" value="Medium-chain alcohol dehydrogenases, catalytic domain"/>
    <property type="match status" value="1"/>
</dbReference>
<dbReference type="SMART" id="SM00825">
    <property type="entry name" value="PKS_KS"/>
    <property type="match status" value="1"/>
</dbReference>
<evidence type="ECO:0000256" key="2">
    <source>
        <dbReference type="ARBA" id="ARBA00022553"/>
    </source>
</evidence>
<sequence>MANSDPPLSACPEPIAIVGMGCRWPGDVSTTSQLWDLLIHKRSGYSDFPPDRLNVEGFYHPSRDHPGTFYTQGGYFLSSDAKQFDNALFGISPVETRTLDPAQRKLLEVTFEAFENAGEPWEKFSGSNTGVFVGNFNADHQIMLVQDADHSLPYATTGSDPAILSNRVNYVFNLLGPSETVNTACSSSMYALHHAVSALRAGDCEKAIVAGTNIILDPTTQIFTTKLGAISPTSTCHTFDSAADGYARADGFGALYIMKLSDAVKGLYPIRAIIRGTAINANGRGAGITQPSAEGQAAVIRQAYKNAGGLDLALTGYFECHGTGTPVGDPIEVSAVGDVFSKFREDAQELLLIGSVKTNLGHSESASGIAGIMKAVLALEKGVIPPTIGIVNPNPNIDFKGAKVHVVTEATKWPQKRNGYRRASVNSFGYGGANAHVIIDGVDSVIPGYRCTSSRLDAVSLTQKASLPSHILLPFSAHDETSLRANIANIAMVTPRYRIEDLAYTLGARKTRFLQRAFTVVPLPSGTELVPTTFDTDAMALAKSPSTSAKNVGFIFTGQGAQWAGMAAGLMSDCPTFRSRIHFFDQLLATLSVPPSWRIEDVLSNSPGSPDINNPEISQTVCTAAQVGLVELLSSWGIKPVAVAGHSSGEIAAAFAGDRLTAEEAIILAYLRGYAVGKNPRKGSMLAVGLDVAGVEPYLVGLETEVEIAAVNASNSTTLSGESLAIDSVAEKLQREGIFARVLKTGNNAYHSRHMRGIGELYEQLTTEALLKVPNKVSHPSLSPVWISSVFPSKDTKPLQVGPHYWRQNLESPVQFSAAVERMAQLPGLKLDVLIEIGPHPALGGPMKTIRRVLEELGHHLPISLASLQRNTNCVASMLQLAGNLFLRNCPIDLQAVNTMHISTTEGFANEPSPCVDLPPYAYNYGPTIHYESRPSKEWRQRKHLHHDLLGTRQRGGSALAPTWRNVLRLKDVPWLEDHKLVPKIVFPAAGYLAMAVEAISQVHQETALEEPITGYSFRNVAIKSTMEVPDDEFGVDVVLSMQPVALTNATASLRWHDFKITSVTGERGNWIEHCTGRICAETTTVIESPGVTLAHSRNTKAANVADWYKHLEEKGLGYGPAFQGLSTIASSPSQSEAIAMVHSKPISGKPTRQSEYPLHPTALDACLQLALIAAHGGRLEAFQTAYVPVLFEEMTIWRNNERGASELLPAWAQAERRGIRGLYGQVQLNSSSGANIMSIKSVRCVTYNSGLDLEDTDVAQRFRNPFYRLVWRPEIELLSNESAQAMFPPTSSREDVASIFAKVDRLSAYVLVSISMAYRHTSNQPDSEHLQEFLAWVNRCYDGCVGGRVPFGIEAIECSPDAREKVIEDLFVDLKDVVEARLVQRVYVNLESILSGLESGLKLALEDGLLAELYKTGVGIAFAYPQLQNMIDLVVHKDSRMKIIEVGAGTGGATRLLMETLKADSGFRRYGEYTFTDVTTSFLSDAELEFSKYPGMTYNTLDIERSPIDQNYTPNYDLVVASQVLHATSVIAETVKNCRSLLHAGGKMVLLELTRAHIATGLVLGTFPDYWKSRDGRVDGPLLDKAGWDAVLRQNGFSGIDIVLNDHPQGLETASVILTTAVDPNVIIPSELRRKGVIFLVYNIAMTAIHHEVANQFTRENYDPVSIPLIEASSIPKGARVVSLVDLELVAAIAHDEPAFEGLKWLVNQSSSILWVSQGDVIQGADPTAGLMVGFLHSLANETPSVNINHLMADVDGGDRLSIAKAIVKCAIRPHSQGSSPNDAFFTFHRGCTHVSRLEPDTKLKKKFEIQNKLEDHITERQLGTLGPVKLSFQKPGILSSLVFEDDVDMTHPLPSDWIEIRTEAMGLNMKDLAVATGRFDSNNFSCEACGIVTKVGTSVQTLAPGDRVYGAIRGNFGNVVRSPANFVQKLAPSDKPEDMVSIPVCYITAVYALMHLARVTPGEKVLIQAATGGVGLAALRIARHLGADVYATVGTRSKEDVLVEKFGIPRNRIFSSRDVSTPSKLWNATGEKGIDVILSSSSGEYFQEMWRCIAPMGRFIEMGRLDVLNQGSLPLGIFERNATFSSFDLGLISQQKPVLFASLMAQVAQLSSQGVVQPIEFITKYDISELEQAMMYMSKSVHLGKVVITFANPDSVLRVNPSVPRTMFDPNANYILSGCLGGVGRSIAAWMVDRGARNLSFLSRSGWKNSGALDLVKVLQHRGVAVTVVSCDVACREDVFAAVNQISKIGKPIKGVLQAAMVLEDVAFETMTFEQMQYVLRPKVQGTVNLHEATLQHPLDFFTMTSSVVPYVGTATQTSYSAGNAFQDFFARFRLSRSLPAQSISLGLIVGVGVAGVREDLQRSIERNGVYGNTMTEILQLMEMAFTTGQPGNDVTSDPLSSAHVLTGLEPKKLFELDNGGAATDFTWSDDPRMQRVAQAVQDYYDTVQGTGTHGTTPQSSSSTVNSKELRAVAQGIRTKPDAIAEQRLRSIVREAVMQRLAKLLFVSAEDMDGSKDVASYGIDSMIAAELRNWLMKMFGLDLSFLELVGKGMRVDDLVDRAYRWLIAGE</sequence>
<feature type="active site" description="Proton acceptor; for dehydratase activity" evidence="8">
    <location>
        <position position="979"/>
    </location>
</feature>
<dbReference type="InterPro" id="IPR014043">
    <property type="entry name" value="Acyl_transferase_dom"/>
</dbReference>
<dbReference type="GO" id="GO:0008168">
    <property type="term" value="F:methyltransferase activity"/>
    <property type="evidence" value="ECO:0007669"/>
    <property type="project" value="UniProtKB-KW"/>
</dbReference>
<keyword evidence="1" id="KW-0596">Phosphopantetheine</keyword>
<evidence type="ECO:0000256" key="9">
    <source>
        <dbReference type="SAM" id="MobiDB-lite"/>
    </source>
</evidence>
<evidence type="ECO:0000259" key="12">
    <source>
        <dbReference type="PROSITE" id="PS52019"/>
    </source>
</evidence>
<dbReference type="InterPro" id="IPR018201">
    <property type="entry name" value="Ketoacyl_synth_AS"/>
</dbReference>
<feature type="region of interest" description="C-terminal hotdog fold" evidence="8">
    <location>
        <begin position="1100"/>
        <end position="1254"/>
    </location>
</feature>
<evidence type="ECO:0000256" key="6">
    <source>
        <dbReference type="ARBA" id="ARBA00023268"/>
    </source>
</evidence>
<dbReference type="InterPro" id="IPR036291">
    <property type="entry name" value="NAD(P)-bd_dom_sf"/>
</dbReference>
<dbReference type="SUPFAM" id="SSF52151">
    <property type="entry name" value="FabD/lysophospholipase-like"/>
    <property type="match status" value="1"/>
</dbReference>
<dbReference type="PROSITE" id="PS52004">
    <property type="entry name" value="KS3_2"/>
    <property type="match status" value="1"/>
</dbReference>
<dbReference type="Pfam" id="PF13602">
    <property type="entry name" value="ADH_zinc_N_2"/>
    <property type="match status" value="1"/>
</dbReference>
<dbReference type="SUPFAM" id="SSF53335">
    <property type="entry name" value="S-adenosyl-L-methionine-dependent methyltransferases"/>
    <property type="match status" value="1"/>
</dbReference>
<dbReference type="InterPro" id="IPR011032">
    <property type="entry name" value="GroES-like_sf"/>
</dbReference>
<dbReference type="PROSITE" id="PS00606">
    <property type="entry name" value="KS3_1"/>
    <property type="match status" value="1"/>
</dbReference>
<dbReference type="Pfam" id="PF00550">
    <property type="entry name" value="PP-binding"/>
    <property type="match status" value="1"/>
</dbReference>
<dbReference type="SMART" id="SM00829">
    <property type="entry name" value="PKS_ER"/>
    <property type="match status" value="1"/>
</dbReference>
<evidence type="ECO:0000256" key="5">
    <source>
        <dbReference type="ARBA" id="ARBA00023002"/>
    </source>
</evidence>
<dbReference type="InterPro" id="IPR049900">
    <property type="entry name" value="PKS_mFAS_DH"/>
</dbReference>
<evidence type="ECO:0000256" key="7">
    <source>
        <dbReference type="ARBA" id="ARBA00023315"/>
    </source>
</evidence>
<dbReference type="CDD" id="cd05195">
    <property type="entry name" value="enoyl_red"/>
    <property type="match status" value="1"/>
</dbReference>
<dbReference type="Gene3D" id="3.40.50.720">
    <property type="entry name" value="NAD(P)-binding Rossmann-like Domain"/>
    <property type="match status" value="1"/>
</dbReference>
<dbReference type="SUPFAM" id="SSF53901">
    <property type="entry name" value="Thiolase-like"/>
    <property type="match status" value="1"/>
</dbReference>
<dbReference type="InterPro" id="IPR016039">
    <property type="entry name" value="Thiolase-like"/>
</dbReference>
<dbReference type="InterPro" id="IPR029063">
    <property type="entry name" value="SAM-dependent_MTases_sf"/>
</dbReference>
<evidence type="ECO:0008006" key="15">
    <source>
        <dbReference type="Google" id="ProtNLM"/>
    </source>
</evidence>
<dbReference type="GO" id="GO:0031177">
    <property type="term" value="F:phosphopantetheine binding"/>
    <property type="evidence" value="ECO:0007669"/>
    <property type="project" value="InterPro"/>
</dbReference>
<dbReference type="PROSITE" id="PS00012">
    <property type="entry name" value="PHOSPHOPANTETHEINE"/>
    <property type="match status" value="1"/>
</dbReference>
<feature type="region of interest" description="Disordered" evidence="9">
    <location>
        <begin position="2450"/>
        <end position="2469"/>
    </location>
</feature>
<keyword evidence="2" id="KW-0597">Phosphoprotein</keyword>
<dbReference type="InterPro" id="IPR049552">
    <property type="entry name" value="PKS_DH_N"/>
</dbReference>
<dbReference type="GO" id="GO:0004315">
    <property type="term" value="F:3-oxoacyl-[acyl-carrier-protein] synthase activity"/>
    <property type="evidence" value="ECO:0007669"/>
    <property type="project" value="InterPro"/>
</dbReference>
<dbReference type="PANTHER" id="PTHR43775">
    <property type="entry name" value="FATTY ACID SYNTHASE"/>
    <property type="match status" value="1"/>
</dbReference>
<keyword evidence="7" id="KW-0012">Acyltransferase</keyword>
<protein>
    <recommendedName>
        <fullName evidence="15">Polyketide synthase</fullName>
    </recommendedName>
</protein>
<evidence type="ECO:0000256" key="1">
    <source>
        <dbReference type="ARBA" id="ARBA00022450"/>
    </source>
</evidence>
<dbReference type="CDD" id="cd02440">
    <property type="entry name" value="AdoMet_MTases"/>
    <property type="match status" value="1"/>
</dbReference>
<evidence type="ECO:0000256" key="8">
    <source>
        <dbReference type="PROSITE-ProRule" id="PRU01363"/>
    </source>
</evidence>
<dbReference type="SUPFAM" id="SSF51735">
    <property type="entry name" value="NAD(P)-binding Rossmann-fold domains"/>
    <property type="match status" value="2"/>
</dbReference>
<gene>
    <name evidence="13" type="ORF">B0J11DRAFT_495780</name>
</gene>
<dbReference type="GO" id="GO:0044550">
    <property type="term" value="P:secondary metabolite biosynthetic process"/>
    <property type="evidence" value="ECO:0007669"/>
    <property type="project" value="TreeGrafter"/>
</dbReference>
<dbReference type="InterPro" id="IPR020806">
    <property type="entry name" value="PKS_PP-bd"/>
</dbReference>
<dbReference type="InterPro" id="IPR001227">
    <property type="entry name" value="Ac_transferase_dom_sf"/>
</dbReference>
<dbReference type="Gene3D" id="3.40.366.10">
    <property type="entry name" value="Malonyl-Coenzyme A Acyl Carrier Protein, domain 2"/>
    <property type="match status" value="1"/>
</dbReference>
<dbReference type="InterPro" id="IPR009081">
    <property type="entry name" value="PP-bd_ACP"/>
</dbReference>
<dbReference type="SUPFAM" id="SSF47336">
    <property type="entry name" value="ACP-like"/>
    <property type="match status" value="1"/>
</dbReference>
<dbReference type="SMART" id="SM00823">
    <property type="entry name" value="PKS_PP"/>
    <property type="match status" value="1"/>
</dbReference>
<proteinExistence type="predicted"/>
<dbReference type="PROSITE" id="PS52019">
    <property type="entry name" value="PKS_MFAS_DH"/>
    <property type="match status" value="1"/>
</dbReference>
<dbReference type="GO" id="GO:0016491">
    <property type="term" value="F:oxidoreductase activity"/>
    <property type="evidence" value="ECO:0007669"/>
    <property type="project" value="UniProtKB-KW"/>
</dbReference>
<dbReference type="InterPro" id="IPR013217">
    <property type="entry name" value="Methyltransf_12"/>
</dbReference>
<dbReference type="InterPro" id="IPR042104">
    <property type="entry name" value="PKS_dehydratase_sf"/>
</dbReference>
<evidence type="ECO:0000256" key="3">
    <source>
        <dbReference type="ARBA" id="ARBA00022679"/>
    </source>
</evidence>
<evidence type="ECO:0000259" key="10">
    <source>
        <dbReference type="PROSITE" id="PS50075"/>
    </source>
</evidence>
<dbReference type="Pfam" id="PF02801">
    <property type="entry name" value="Ketoacyl-synt_C"/>
    <property type="match status" value="1"/>
</dbReference>
<dbReference type="Gene3D" id="3.40.50.150">
    <property type="entry name" value="Vaccinia Virus protein VP39"/>
    <property type="match status" value="1"/>
</dbReference>
<dbReference type="EMBL" id="JAGMWT010000016">
    <property type="protein sequence ID" value="KAH7115009.1"/>
    <property type="molecule type" value="Genomic_DNA"/>
</dbReference>
<dbReference type="Gene3D" id="3.10.129.110">
    <property type="entry name" value="Polyketide synthase dehydratase"/>
    <property type="match status" value="1"/>
</dbReference>
<dbReference type="InterPro" id="IPR032821">
    <property type="entry name" value="PKS_assoc"/>
</dbReference>
<keyword evidence="4" id="KW-0521">NADP</keyword>
<dbReference type="Pfam" id="PF00109">
    <property type="entry name" value="ketoacyl-synt"/>
    <property type="match status" value="1"/>
</dbReference>
<dbReference type="CDD" id="cd00833">
    <property type="entry name" value="PKS"/>
    <property type="match status" value="1"/>
</dbReference>
<dbReference type="GO" id="GO:0032259">
    <property type="term" value="P:methylation"/>
    <property type="evidence" value="ECO:0007669"/>
    <property type="project" value="UniProtKB-KW"/>
</dbReference>
<dbReference type="InterPro" id="IPR014030">
    <property type="entry name" value="Ketoacyl_synth_N"/>
</dbReference>
<dbReference type="Pfam" id="PF08659">
    <property type="entry name" value="KR"/>
    <property type="match status" value="1"/>
</dbReference>
<dbReference type="Gene3D" id="1.10.1200.10">
    <property type="entry name" value="ACP-like"/>
    <property type="match status" value="1"/>
</dbReference>
<dbReference type="Pfam" id="PF08240">
    <property type="entry name" value="ADH_N"/>
    <property type="match status" value="1"/>
</dbReference>
<dbReference type="PANTHER" id="PTHR43775:SF50">
    <property type="entry name" value="HIGHLY REDUCING POLYKETIDE SYNTHASE SRDA"/>
    <property type="match status" value="1"/>
</dbReference>
<dbReference type="InterPro" id="IPR006162">
    <property type="entry name" value="Ppantetheine_attach_site"/>
</dbReference>
<dbReference type="InterPro" id="IPR050091">
    <property type="entry name" value="PKS_NRPS_Biosynth_Enz"/>
</dbReference>
<dbReference type="InterPro" id="IPR014031">
    <property type="entry name" value="Ketoacyl_synth_C"/>
</dbReference>
<keyword evidence="5" id="KW-0560">Oxidoreductase</keyword>
<reference evidence="13" key="1">
    <citation type="journal article" date="2021" name="Nat. Commun.">
        <title>Genetic determinants of endophytism in the Arabidopsis root mycobiome.</title>
        <authorList>
            <person name="Mesny F."/>
            <person name="Miyauchi S."/>
            <person name="Thiergart T."/>
            <person name="Pickel B."/>
            <person name="Atanasova L."/>
            <person name="Karlsson M."/>
            <person name="Huettel B."/>
            <person name="Barry K.W."/>
            <person name="Haridas S."/>
            <person name="Chen C."/>
            <person name="Bauer D."/>
            <person name="Andreopoulos W."/>
            <person name="Pangilinan J."/>
            <person name="LaButti K."/>
            <person name="Riley R."/>
            <person name="Lipzen A."/>
            <person name="Clum A."/>
            <person name="Drula E."/>
            <person name="Henrissat B."/>
            <person name="Kohler A."/>
            <person name="Grigoriev I.V."/>
            <person name="Martin F.M."/>
            <person name="Hacquard S."/>
        </authorList>
    </citation>
    <scope>NUCLEOTIDE SEQUENCE</scope>
    <source>
        <strain evidence="13">MPI-CAGE-CH-0243</strain>
    </source>
</reference>
<dbReference type="Proteomes" id="UP000700596">
    <property type="component" value="Unassembled WGS sequence"/>
</dbReference>
<keyword evidence="6" id="KW-0511">Multifunctional enzyme</keyword>
<keyword evidence="14" id="KW-1185">Reference proteome</keyword>
<evidence type="ECO:0000313" key="14">
    <source>
        <dbReference type="Proteomes" id="UP000700596"/>
    </source>
</evidence>